<dbReference type="GO" id="GO:0004316">
    <property type="term" value="F:3-oxoacyl-[acyl-carrier-protein] reductase (NADPH) activity"/>
    <property type="evidence" value="ECO:0007669"/>
    <property type="project" value="UniProtKB-EC"/>
</dbReference>
<dbReference type="PRINTS" id="PR00081">
    <property type="entry name" value="GDHRDH"/>
</dbReference>
<dbReference type="Pfam" id="PF13561">
    <property type="entry name" value="adh_short_C2"/>
    <property type="match status" value="1"/>
</dbReference>
<dbReference type="Proteomes" id="UP001058273">
    <property type="component" value="Chromosome"/>
</dbReference>
<comment type="similarity">
    <text evidence="1">Belongs to the short-chain dehydrogenases/reductases (SDR) family.</text>
</comment>
<dbReference type="PANTHER" id="PTHR42879:SF2">
    <property type="entry name" value="3-OXOACYL-[ACYL-CARRIER-PROTEIN] REDUCTASE FABG"/>
    <property type="match status" value="1"/>
</dbReference>
<gene>
    <name evidence="2" type="primary">fabG_1</name>
    <name evidence="2" type="ORF">G314FT_02070</name>
</gene>
<dbReference type="InterPro" id="IPR002347">
    <property type="entry name" value="SDR_fam"/>
</dbReference>
<name>A0ABY5NWU3_9ENTE</name>
<dbReference type="RefSeq" id="WP_257701703.1">
    <property type="nucleotide sequence ID" value="NZ_CP102451.1"/>
</dbReference>
<dbReference type="Gene3D" id="3.40.50.720">
    <property type="entry name" value="NAD(P)-binding Rossmann-like Domain"/>
    <property type="match status" value="1"/>
</dbReference>
<proteinExistence type="inferred from homology"/>
<sequence length="241" mass="26788">MNYVLVTGASGDIGEACVKQLAKKGYSVYCHYFRNEQKIKSLLSDLILKYPKQDFFALQADLSSPKSVEQITKDMFQLHAIIFAHGDTVYKLLSDTTPDEMTHLWHTHVYNPIRLCQLCQPKLTQHSHSQIVFISSVYGLIGSSMEVMYSTVKGAQIAFVKSYAKEVASMNLTINAIAPGAVDTNMNTLWSKEEKQSLLLDIPLNRLAQPKEVASLVSYLLSEDASYITGSTIPLTGGWSV</sequence>
<dbReference type="EC" id="1.1.1.100" evidence="2"/>
<organism evidence="2 3">
    <name type="scientific">Vagococcus luciliae</name>
    <dbReference type="NCBI Taxonomy" id="2920380"/>
    <lineage>
        <taxon>Bacteria</taxon>
        <taxon>Bacillati</taxon>
        <taxon>Bacillota</taxon>
        <taxon>Bacilli</taxon>
        <taxon>Lactobacillales</taxon>
        <taxon>Enterococcaceae</taxon>
        <taxon>Vagococcus</taxon>
    </lineage>
</organism>
<dbReference type="InterPro" id="IPR050259">
    <property type="entry name" value="SDR"/>
</dbReference>
<keyword evidence="2" id="KW-0560">Oxidoreductase</keyword>
<dbReference type="PANTHER" id="PTHR42879">
    <property type="entry name" value="3-OXOACYL-(ACYL-CARRIER-PROTEIN) REDUCTASE"/>
    <property type="match status" value="1"/>
</dbReference>
<reference evidence="2" key="2">
    <citation type="submission" date="2022-08" db="EMBL/GenBank/DDBJ databases">
        <authorList>
            <person name="Poehlein A."/>
            <person name="Guzman J."/>
            <person name="Daniel R."/>
            <person name="Vilcinskas A."/>
        </authorList>
    </citation>
    <scope>NUCLEOTIDE SEQUENCE</scope>
    <source>
        <strain evidence="2">G314FT</strain>
    </source>
</reference>
<dbReference type="CDD" id="cd05233">
    <property type="entry name" value="SDR_c"/>
    <property type="match status" value="1"/>
</dbReference>
<accession>A0ABY5NWU3</accession>
<reference evidence="2" key="1">
    <citation type="submission" date="2022-08" db="EMBL/GenBank/DDBJ databases">
        <title>Genome sequence of Vagococcus luciliae DSM 112651.</title>
        <authorList>
            <person name="Juan G."/>
            <person name="Anja P."/>
            <person name="Rolf D."/>
            <person name="Kampfer P."/>
            <person name="Vilcinskas A."/>
        </authorList>
    </citation>
    <scope>NUCLEOTIDE SEQUENCE</scope>
    <source>
        <strain evidence="2">G314FT</strain>
    </source>
</reference>
<protein>
    <submittedName>
        <fullName evidence="2">3-oxoacyl-[acyl-carrier-protein] reductase FabG</fullName>
        <ecNumber evidence="2">1.1.1.100</ecNumber>
    </submittedName>
</protein>
<dbReference type="NCBIfam" id="NF047420">
    <property type="entry name" value="EF_P_mod_YmfI"/>
    <property type="match status" value="1"/>
</dbReference>
<evidence type="ECO:0000313" key="3">
    <source>
        <dbReference type="Proteomes" id="UP001058273"/>
    </source>
</evidence>
<keyword evidence="3" id="KW-1185">Reference proteome</keyword>
<dbReference type="SUPFAM" id="SSF51735">
    <property type="entry name" value="NAD(P)-binding Rossmann-fold domains"/>
    <property type="match status" value="1"/>
</dbReference>
<evidence type="ECO:0000313" key="2">
    <source>
        <dbReference type="EMBL" id="UUV98116.1"/>
    </source>
</evidence>
<evidence type="ECO:0000256" key="1">
    <source>
        <dbReference type="ARBA" id="ARBA00006484"/>
    </source>
</evidence>
<dbReference type="InterPro" id="IPR036291">
    <property type="entry name" value="NAD(P)-bd_dom_sf"/>
</dbReference>
<dbReference type="EMBL" id="CP102451">
    <property type="protein sequence ID" value="UUV98116.1"/>
    <property type="molecule type" value="Genomic_DNA"/>
</dbReference>